<organism evidence="6 7">
    <name type="scientific">Nostoc piscinale CENA21</name>
    <dbReference type="NCBI Taxonomy" id="224013"/>
    <lineage>
        <taxon>Bacteria</taxon>
        <taxon>Bacillati</taxon>
        <taxon>Cyanobacteriota</taxon>
        <taxon>Cyanophyceae</taxon>
        <taxon>Nostocales</taxon>
        <taxon>Nostocaceae</taxon>
        <taxon>Nostoc</taxon>
    </lineage>
</organism>
<evidence type="ECO:0000259" key="5">
    <source>
        <dbReference type="PROSITE" id="PS50110"/>
    </source>
</evidence>
<dbReference type="RefSeq" id="WP_062291470.1">
    <property type="nucleotide sequence ID" value="NZ_CP012036.1"/>
</dbReference>
<evidence type="ECO:0000256" key="3">
    <source>
        <dbReference type="PROSITE-ProRule" id="PRU00169"/>
    </source>
</evidence>
<dbReference type="InterPro" id="IPR058245">
    <property type="entry name" value="NreC/VraR/RcsB-like_REC"/>
</dbReference>
<evidence type="ECO:0000313" key="6">
    <source>
        <dbReference type="EMBL" id="ALF53064.1"/>
    </source>
</evidence>
<dbReference type="Proteomes" id="UP000062645">
    <property type="component" value="Chromosome"/>
</dbReference>
<dbReference type="KEGG" id="npz:ACX27_09740"/>
<dbReference type="PANTHER" id="PTHR43214">
    <property type="entry name" value="TWO-COMPONENT RESPONSE REGULATOR"/>
    <property type="match status" value="1"/>
</dbReference>
<reference evidence="7" key="1">
    <citation type="submission" date="2015-07" db="EMBL/GenBank/DDBJ databases">
        <title>Genome Of Nitrogen-Fixing Cyanobacterium Nostoc piscinale CENA21 From Solimoes/Amazon River Floodplain Sediments And Comparative Genomics To Uncover Biosynthetic Natural Products Potential.</title>
        <authorList>
            <person name="Leao T.F."/>
            <person name="Leao P.N."/>
            <person name="Guimaraes P.I."/>
            <person name="de Melo A.G.C."/>
            <person name="Ramos R.T.J."/>
            <person name="Silva A."/>
            <person name="Fiore M.F."/>
            <person name="Schneider M.P.C."/>
        </authorList>
    </citation>
    <scope>NUCLEOTIDE SEQUENCE [LARGE SCALE GENOMIC DNA]</scope>
    <source>
        <strain evidence="7">CENA21</strain>
    </source>
</reference>
<dbReference type="SMART" id="SM00421">
    <property type="entry name" value="HTH_LUXR"/>
    <property type="match status" value="1"/>
</dbReference>
<dbReference type="CDD" id="cd06170">
    <property type="entry name" value="LuxR_C_like"/>
    <property type="match status" value="1"/>
</dbReference>
<dbReference type="EMBL" id="CP012036">
    <property type="protein sequence ID" value="ALF53064.1"/>
    <property type="molecule type" value="Genomic_DNA"/>
</dbReference>
<dbReference type="SUPFAM" id="SSF52172">
    <property type="entry name" value="CheY-like"/>
    <property type="match status" value="1"/>
</dbReference>
<dbReference type="CDD" id="cd17535">
    <property type="entry name" value="REC_NarL-like"/>
    <property type="match status" value="1"/>
</dbReference>
<dbReference type="Pfam" id="PF00196">
    <property type="entry name" value="GerE"/>
    <property type="match status" value="1"/>
</dbReference>
<evidence type="ECO:0000256" key="2">
    <source>
        <dbReference type="ARBA" id="ARBA00023125"/>
    </source>
</evidence>
<dbReference type="GO" id="GO:0006355">
    <property type="term" value="P:regulation of DNA-templated transcription"/>
    <property type="evidence" value="ECO:0007669"/>
    <property type="project" value="InterPro"/>
</dbReference>
<dbReference type="InterPro" id="IPR001789">
    <property type="entry name" value="Sig_transdc_resp-reg_receiver"/>
</dbReference>
<dbReference type="PROSITE" id="PS50043">
    <property type="entry name" value="HTH_LUXR_2"/>
    <property type="match status" value="1"/>
</dbReference>
<evidence type="ECO:0000256" key="1">
    <source>
        <dbReference type="ARBA" id="ARBA00022553"/>
    </source>
</evidence>
<feature type="modified residue" description="4-aspartylphosphate" evidence="3">
    <location>
        <position position="65"/>
    </location>
</feature>
<sequence>MNPKKEVISILLVDDEPHFRQGIRTLLNFYTSSNNIGLNVIGEAASVEQAVKLTLEQHPALILLDLELPPENGITALNRLGELSYNGKVLILSAHQQDEWIFRAMQAGACGYVFKDQLATQLCEAITTVINHQVYLPPAVATAFFRLFHYYTGNSLSFGNNCIHLTEREQEVLNWLVQGASNEQIAGNLYITVATVKAHLTAIFEKLSVTSRTQAIVKALKLGLVCP</sequence>
<evidence type="ECO:0000313" key="7">
    <source>
        <dbReference type="Proteomes" id="UP000062645"/>
    </source>
</evidence>
<name>A0A0M4TVI9_9NOSO</name>
<dbReference type="SMART" id="SM00448">
    <property type="entry name" value="REC"/>
    <property type="match status" value="1"/>
</dbReference>
<feature type="domain" description="Response regulatory" evidence="5">
    <location>
        <begin position="9"/>
        <end position="130"/>
    </location>
</feature>
<accession>A0A0M4TVI9</accession>
<dbReference type="PROSITE" id="PS50110">
    <property type="entry name" value="RESPONSE_REGULATORY"/>
    <property type="match status" value="1"/>
</dbReference>
<feature type="domain" description="HTH luxR-type" evidence="4">
    <location>
        <begin position="158"/>
        <end position="223"/>
    </location>
</feature>
<dbReference type="InterPro" id="IPR011006">
    <property type="entry name" value="CheY-like_superfamily"/>
</dbReference>
<dbReference type="InterPro" id="IPR039420">
    <property type="entry name" value="WalR-like"/>
</dbReference>
<keyword evidence="7" id="KW-1185">Reference proteome</keyword>
<dbReference type="Gene3D" id="3.40.50.2300">
    <property type="match status" value="1"/>
</dbReference>
<dbReference type="STRING" id="224013.ACX27_09740"/>
<dbReference type="GO" id="GO:0003677">
    <property type="term" value="F:DNA binding"/>
    <property type="evidence" value="ECO:0007669"/>
    <property type="project" value="UniProtKB-KW"/>
</dbReference>
<dbReference type="PRINTS" id="PR00038">
    <property type="entry name" value="HTHLUXR"/>
</dbReference>
<dbReference type="InterPro" id="IPR000792">
    <property type="entry name" value="Tscrpt_reg_LuxR_C"/>
</dbReference>
<dbReference type="Pfam" id="PF00072">
    <property type="entry name" value="Response_reg"/>
    <property type="match status" value="1"/>
</dbReference>
<gene>
    <name evidence="6" type="ORF">ACX27_09740</name>
</gene>
<evidence type="ECO:0000259" key="4">
    <source>
        <dbReference type="PROSITE" id="PS50043"/>
    </source>
</evidence>
<dbReference type="OrthoDB" id="510967at2"/>
<dbReference type="PROSITE" id="PS00622">
    <property type="entry name" value="HTH_LUXR_1"/>
    <property type="match status" value="1"/>
</dbReference>
<keyword evidence="1 3" id="KW-0597">Phosphoprotein</keyword>
<dbReference type="GO" id="GO:0000160">
    <property type="term" value="P:phosphorelay signal transduction system"/>
    <property type="evidence" value="ECO:0007669"/>
    <property type="project" value="InterPro"/>
</dbReference>
<protein>
    <submittedName>
        <fullName evidence="6">Regulator</fullName>
    </submittedName>
</protein>
<keyword evidence="2" id="KW-0238">DNA-binding</keyword>
<dbReference type="PATRIC" id="fig|224013.5.peg.2359"/>
<reference evidence="6 7" key="2">
    <citation type="journal article" date="2016" name="Genome Announc.">
        <title>Draft Genome Sequence of the N2-Fixing Cyanobacterium Nostoc piscinale CENA21, Isolated from the Brazilian Amazon Floodplain.</title>
        <authorList>
            <person name="Leao T."/>
            <person name="Guimaraes P.I."/>
            <person name="de Melo A.G."/>
            <person name="Ramos R.T."/>
            <person name="Leao P.N."/>
            <person name="Silva A."/>
            <person name="Fiore M.F."/>
            <person name="Schneider M.P."/>
        </authorList>
    </citation>
    <scope>NUCLEOTIDE SEQUENCE [LARGE SCALE GENOMIC DNA]</scope>
    <source>
        <strain evidence="6 7">CENA21</strain>
    </source>
</reference>
<proteinExistence type="predicted"/>
<dbReference type="AlphaFoldDB" id="A0A0M4TVI9"/>